<feature type="signal peptide" evidence="16">
    <location>
        <begin position="1"/>
        <end position="25"/>
    </location>
</feature>
<feature type="disulfide bond" evidence="12">
    <location>
        <begin position="986"/>
        <end position="1001"/>
    </location>
</feature>
<dbReference type="EMBL" id="JAQQBR010000002">
    <property type="protein sequence ID" value="KAK0181269.1"/>
    <property type="molecule type" value="Genomic_DNA"/>
</dbReference>
<comment type="caution">
    <text evidence="12">Lacks conserved residue(s) required for the propagation of feature annotation.</text>
</comment>
<name>A0AA39L159_MICHY</name>
<feature type="disulfide bond" evidence="12">
    <location>
        <begin position="1004"/>
        <end position="1016"/>
    </location>
</feature>
<dbReference type="SMART" id="SM00192">
    <property type="entry name" value="LDLa"/>
    <property type="match status" value="9"/>
</dbReference>
<evidence type="ECO:0000256" key="7">
    <source>
        <dbReference type="ARBA" id="ARBA00022989"/>
    </source>
</evidence>
<feature type="disulfide bond" evidence="12">
    <location>
        <begin position="926"/>
        <end position="944"/>
    </location>
</feature>
<keyword evidence="8 15" id="KW-0472">Membrane</keyword>
<dbReference type="Gene3D" id="2.120.10.30">
    <property type="entry name" value="TolB, C-terminal domain"/>
    <property type="match status" value="3"/>
</dbReference>
<dbReference type="Gene3D" id="4.10.400.10">
    <property type="entry name" value="Low-density Lipoprotein Receptor"/>
    <property type="match status" value="9"/>
</dbReference>
<accession>A0AA39L159</accession>
<feature type="domain" description="EGF-like" evidence="17">
    <location>
        <begin position="1158"/>
        <end position="1173"/>
    </location>
</feature>
<keyword evidence="2" id="KW-0245">EGF-like domain</keyword>
<feature type="disulfide bond" evidence="12">
    <location>
        <begin position="797"/>
        <end position="809"/>
    </location>
</feature>
<feature type="disulfide bond" evidence="12">
    <location>
        <begin position="113"/>
        <end position="128"/>
    </location>
</feature>
<dbReference type="PRINTS" id="PR00261">
    <property type="entry name" value="LDLRECEPTOR"/>
</dbReference>
<evidence type="ECO:0000256" key="5">
    <source>
        <dbReference type="ARBA" id="ARBA00022729"/>
    </source>
</evidence>
<dbReference type="InterPro" id="IPR011042">
    <property type="entry name" value="6-blade_b-propeller_TolB-like"/>
</dbReference>
<dbReference type="InterPro" id="IPR023415">
    <property type="entry name" value="LDLR_class-A_CS"/>
</dbReference>
<dbReference type="PROSITE" id="PS01187">
    <property type="entry name" value="EGF_CA"/>
    <property type="match status" value="1"/>
</dbReference>
<dbReference type="InterPro" id="IPR018097">
    <property type="entry name" value="EGF_Ca-bd_CS"/>
</dbReference>
<evidence type="ECO:0000256" key="13">
    <source>
        <dbReference type="PROSITE-ProRule" id="PRU00461"/>
    </source>
</evidence>
<dbReference type="GO" id="GO:0042562">
    <property type="term" value="F:hormone binding"/>
    <property type="evidence" value="ECO:0007669"/>
    <property type="project" value="TreeGrafter"/>
</dbReference>
<evidence type="ECO:0000256" key="9">
    <source>
        <dbReference type="ARBA" id="ARBA00023157"/>
    </source>
</evidence>
<dbReference type="SUPFAM" id="SSF63825">
    <property type="entry name" value="YWTD domain"/>
    <property type="match status" value="3"/>
</dbReference>
<keyword evidence="10" id="KW-0675">Receptor</keyword>
<feature type="disulfide bond" evidence="12">
    <location>
        <begin position="101"/>
        <end position="119"/>
    </location>
</feature>
<feature type="disulfide bond" evidence="12">
    <location>
        <begin position="1011"/>
        <end position="1029"/>
    </location>
</feature>
<feature type="disulfide bond" evidence="12">
    <location>
        <begin position="94"/>
        <end position="106"/>
    </location>
</feature>
<organism evidence="18 19">
    <name type="scientific">Microctonus hyperodae</name>
    <name type="common">Parasitoid wasp</name>
    <dbReference type="NCBI Taxonomy" id="165561"/>
    <lineage>
        <taxon>Eukaryota</taxon>
        <taxon>Metazoa</taxon>
        <taxon>Ecdysozoa</taxon>
        <taxon>Arthropoda</taxon>
        <taxon>Hexapoda</taxon>
        <taxon>Insecta</taxon>
        <taxon>Pterygota</taxon>
        <taxon>Neoptera</taxon>
        <taxon>Endopterygota</taxon>
        <taxon>Hymenoptera</taxon>
        <taxon>Apocrita</taxon>
        <taxon>Ichneumonoidea</taxon>
        <taxon>Braconidae</taxon>
        <taxon>Euphorinae</taxon>
        <taxon>Microctonus</taxon>
    </lineage>
</organism>
<dbReference type="Pfam" id="PF12662">
    <property type="entry name" value="cEGF"/>
    <property type="match status" value="1"/>
</dbReference>
<feature type="transmembrane region" description="Helical" evidence="15">
    <location>
        <begin position="1504"/>
        <end position="1528"/>
    </location>
</feature>
<dbReference type="CDD" id="cd00054">
    <property type="entry name" value="EGF_CA"/>
    <property type="match status" value="1"/>
</dbReference>
<keyword evidence="3" id="KW-0254">Endocytosis</keyword>
<dbReference type="Gene3D" id="2.10.25.10">
    <property type="entry name" value="Laminin"/>
    <property type="match status" value="3"/>
</dbReference>
<dbReference type="InterPro" id="IPR036055">
    <property type="entry name" value="LDL_receptor-like_sf"/>
</dbReference>
<evidence type="ECO:0000256" key="6">
    <source>
        <dbReference type="ARBA" id="ARBA00022737"/>
    </source>
</evidence>
<feature type="disulfide bond" evidence="12">
    <location>
        <begin position="919"/>
        <end position="931"/>
    </location>
</feature>
<proteinExistence type="predicted"/>
<dbReference type="FunFam" id="2.10.25.10:FF:000009">
    <property type="entry name" value="Low-density lipoprotein receptor isoform 1"/>
    <property type="match status" value="1"/>
</dbReference>
<evidence type="ECO:0000259" key="17">
    <source>
        <dbReference type="PROSITE" id="PS01186"/>
    </source>
</evidence>
<dbReference type="SMART" id="SM00135">
    <property type="entry name" value="LY"/>
    <property type="match status" value="10"/>
</dbReference>
<reference evidence="18" key="2">
    <citation type="submission" date="2023-03" db="EMBL/GenBank/DDBJ databases">
        <authorList>
            <person name="Inwood S.N."/>
            <person name="Skelly J.G."/>
            <person name="Guhlin J."/>
            <person name="Harrop T.W.R."/>
            <person name="Goldson S.G."/>
            <person name="Dearden P.K."/>
        </authorList>
    </citation>
    <scope>NUCLEOTIDE SEQUENCE</scope>
    <source>
        <strain evidence="18">Lincoln</strain>
        <tissue evidence="18">Whole body</tissue>
    </source>
</reference>
<gene>
    <name evidence="18" type="ORF">PV327_003563</name>
</gene>
<keyword evidence="6" id="KW-0677">Repeat</keyword>
<dbReference type="SMART" id="SM00179">
    <property type="entry name" value="EGF_CA"/>
    <property type="match status" value="4"/>
</dbReference>
<dbReference type="Proteomes" id="UP001168972">
    <property type="component" value="Unassembled WGS sequence"/>
</dbReference>
<feature type="disulfide bond" evidence="12">
    <location>
        <begin position="845"/>
        <end position="863"/>
    </location>
</feature>
<feature type="domain" description="EGF-like" evidence="17">
    <location>
        <begin position="153"/>
        <end position="168"/>
    </location>
</feature>
<dbReference type="FunFam" id="2.120.10.30:FF:000241">
    <property type="entry name" value="Low-density lipoprotein receptor-related protein 6"/>
    <property type="match status" value="1"/>
</dbReference>
<dbReference type="SUPFAM" id="SSF57196">
    <property type="entry name" value="EGF/Laminin"/>
    <property type="match status" value="2"/>
</dbReference>
<dbReference type="PROSITE" id="PS01209">
    <property type="entry name" value="LDLRA_1"/>
    <property type="match status" value="4"/>
</dbReference>
<feature type="repeat" description="LDL-receptor class B" evidence="13">
    <location>
        <begin position="306"/>
        <end position="351"/>
    </location>
</feature>
<feature type="chain" id="PRO_5041449983" description="EGF-like domain-containing protein" evidence="16">
    <location>
        <begin position="26"/>
        <end position="1592"/>
    </location>
</feature>
<dbReference type="GO" id="GO:0006898">
    <property type="term" value="P:receptor-mediated endocytosis"/>
    <property type="evidence" value="ECO:0007669"/>
    <property type="project" value="TreeGrafter"/>
</dbReference>
<evidence type="ECO:0000256" key="15">
    <source>
        <dbReference type="SAM" id="Phobius"/>
    </source>
</evidence>
<feature type="region of interest" description="Disordered" evidence="14">
    <location>
        <begin position="1553"/>
        <end position="1575"/>
    </location>
</feature>
<dbReference type="InterPro" id="IPR000742">
    <property type="entry name" value="EGF"/>
</dbReference>
<feature type="disulfide bond" evidence="12">
    <location>
        <begin position="804"/>
        <end position="822"/>
    </location>
</feature>
<dbReference type="PANTHER" id="PTHR22722">
    <property type="entry name" value="LOW-DENSITY LIPOPROTEIN RECEPTOR-RELATED PROTEIN 2-RELATED"/>
    <property type="match status" value="1"/>
</dbReference>
<evidence type="ECO:0000256" key="14">
    <source>
        <dbReference type="SAM" id="MobiDB-lite"/>
    </source>
</evidence>
<keyword evidence="4 15" id="KW-0812">Transmembrane</keyword>
<dbReference type="SMART" id="SM00181">
    <property type="entry name" value="EGF"/>
    <property type="match status" value="7"/>
</dbReference>
<keyword evidence="19" id="KW-1185">Reference proteome</keyword>
<dbReference type="InterPro" id="IPR001881">
    <property type="entry name" value="EGF-like_Ca-bd_dom"/>
</dbReference>
<dbReference type="InterPro" id="IPR002172">
    <property type="entry name" value="LDrepeatLR_classA_rpt"/>
</dbReference>
<dbReference type="Pfam" id="PF00058">
    <property type="entry name" value="Ldl_recept_b"/>
    <property type="match status" value="1"/>
</dbReference>
<dbReference type="CDD" id="cd00112">
    <property type="entry name" value="LDLa"/>
    <property type="match status" value="9"/>
</dbReference>
<evidence type="ECO:0000256" key="10">
    <source>
        <dbReference type="ARBA" id="ARBA00023170"/>
    </source>
</evidence>
<comment type="subcellular location">
    <subcellularLocation>
        <location evidence="1">Membrane</location>
        <topology evidence="1">Single-pass type I membrane protein</topology>
    </subcellularLocation>
</comment>
<keyword evidence="9 12" id="KW-1015">Disulfide bond</keyword>
<feature type="disulfide bond" evidence="12">
    <location>
        <begin position="1023"/>
        <end position="1038"/>
    </location>
</feature>
<feature type="disulfide bond" evidence="12">
    <location>
        <begin position="857"/>
        <end position="872"/>
    </location>
</feature>
<dbReference type="PROSITE" id="PS50068">
    <property type="entry name" value="LDLRA_2"/>
    <property type="match status" value="8"/>
</dbReference>
<evidence type="ECO:0000313" key="19">
    <source>
        <dbReference type="Proteomes" id="UP001168972"/>
    </source>
</evidence>
<dbReference type="GO" id="GO:0043235">
    <property type="term" value="C:receptor complex"/>
    <property type="evidence" value="ECO:0007669"/>
    <property type="project" value="TreeGrafter"/>
</dbReference>
<dbReference type="GO" id="GO:0005509">
    <property type="term" value="F:calcium ion binding"/>
    <property type="evidence" value="ECO:0007669"/>
    <property type="project" value="InterPro"/>
</dbReference>
<comment type="caution">
    <text evidence="18">The sequence shown here is derived from an EMBL/GenBank/DDBJ whole genome shotgun (WGS) entry which is preliminary data.</text>
</comment>
<feature type="disulfide bond" evidence="12">
    <location>
        <begin position="816"/>
        <end position="831"/>
    </location>
</feature>
<dbReference type="SUPFAM" id="SSF57424">
    <property type="entry name" value="LDL receptor-like module"/>
    <property type="match status" value="9"/>
</dbReference>
<dbReference type="Pfam" id="PF00057">
    <property type="entry name" value="Ldl_recept_a"/>
    <property type="match status" value="7"/>
</dbReference>
<feature type="disulfide bond" evidence="12">
    <location>
        <begin position="938"/>
        <end position="953"/>
    </location>
</feature>
<evidence type="ECO:0000256" key="2">
    <source>
        <dbReference type="ARBA" id="ARBA00022536"/>
    </source>
</evidence>
<feature type="disulfide bond" evidence="12">
    <location>
        <begin position="838"/>
        <end position="850"/>
    </location>
</feature>
<dbReference type="PANTHER" id="PTHR22722:SF14">
    <property type="entry name" value="MEGALIN, ISOFORM A"/>
    <property type="match status" value="1"/>
</dbReference>
<keyword evidence="5 16" id="KW-0732">Signal</keyword>
<evidence type="ECO:0000256" key="1">
    <source>
        <dbReference type="ARBA" id="ARBA00004479"/>
    </source>
</evidence>
<dbReference type="PROSITE" id="PS01186">
    <property type="entry name" value="EGF_2"/>
    <property type="match status" value="2"/>
</dbReference>
<evidence type="ECO:0000256" key="8">
    <source>
        <dbReference type="ARBA" id="ARBA00023136"/>
    </source>
</evidence>
<evidence type="ECO:0000256" key="3">
    <source>
        <dbReference type="ARBA" id="ARBA00022583"/>
    </source>
</evidence>
<dbReference type="PROSITE" id="PS51120">
    <property type="entry name" value="LDLRB"/>
    <property type="match status" value="2"/>
</dbReference>
<dbReference type="InterPro" id="IPR026823">
    <property type="entry name" value="cEGF"/>
</dbReference>
<evidence type="ECO:0000256" key="12">
    <source>
        <dbReference type="PROSITE-ProRule" id="PRU00124"/>
    </source>
</evidence>
<keyword evidence="7 15" id="KW-1133">Transmembrane helix</keyword>
<dbReference type="InterPro" id="IPR000152">
    <property type="entry name" value="EGF-type_Asp/Asn_hydroxyl_site"/>
</dbReference>
<evidence type="ECO:0000256" key="4">
    <source>
        <dbReference type="ARBA" id="ARBA00022692"/>
    </source>
</evidence>
<evidence type="ECO:0000256" key="11">
    <source>
        <dbReference type="ARBA" id="ARBA00023180"/>
    </source>
</evidence>
<feature type="repeat" description="LDL-receptor class B" evidence="13">
    <location>
        <begin position="352"/>
        <end position="394"/>
    </location>
</feature>
<dbReference type="InterPro" id="IPR051221">
    <property type="entry name" value="LDLR-related"/>
</dbReference>
<keyword evidence="11" id="KW-0325">Glycoprotein</keyword>
<reference evidence="18" key="1">
    <citation type="journal article" date="2023" name="bioRxiv">
        <title>Scaffold-level genome assemblies of two parasitoid biocontrol wasps reveal the parthenogenesis mechanism and an associated novel virus.</title>
        <authorList>
            <person name="Inwood S."/>
            <person name="Skelly J."/>
            <person name="Guhlin J."/>
            <person name="Harrop T."/>
            <person name="Goldson S."/>
            <person name="Dearden P."/>
        </authorList>
    </citation>
    <scope>NUCLEOTIDE SEQUENCE</scope>
    <source>
        <strain evidence="18">Lincoln</strain>
        <tissue evidence="18">Whole body</tissue>
    </source>
</reference>
<dbReference type="InterPro" id="IPR000033">
    <property type="entry name" value="LDLR_classB_rpt"/>
</dbReference>
<dbReference type="GO" id="GO:0016324">
    <property type="term" value="C:apical plasma membrane"/>
    <property type="evidence" value="ECO:0007669"/>
    <property type="project" value="TreeGrafter"/>
</dbReference>
<dbReference type="PROSITE" id="PS00010">
    <property type="entry name" value="ASX_HYDROXYL"/>
    <property type="match status" value="1"/>
</dbReference>
<sequence>MSRFKQFRLPIFLLCSFSLLIFTQATSDHDFLDALEKLVNEKKSTVNGQLRCTGFEFKCKDNSKCLQKDSFCNRIKDCPDGSDEYPDCTIMKLCQSYEFHCDNDYCVSNSQVCDGVDDCQDNSDEVSCEANHCTKNAHLCDQLCIVNGTSYECQCKPGYELQLDKKTCKALDSYGDALLLYSTSNAIKAANISTINNTKEFVTGLTEAIAIEMDALHVYWADWINERTDNAIFRSIIGVNEHKPFVMSGVGYVEEIAVDWITNNVYYIDSLKKIFGVCNSSGKFCTAVLQGDHLYPSSLALNPLSGEMFWSEWSGSVLGYIGKSKMNGDARSILVKYNIVHPSAITIDHPKQRLYWVDLSLQHIESVNLDGTGRHKITPTKNMMIHSLAVMEDRLYWSDFRWKTINSCNKFTCADRKILLNETDRIASMLIHHPLLKPDMQNPCKLSSCSELCLLAGDNNYTCACRLDRELDEDGHSCRARKDKEYLIATTNSFYLNYYGSYIGHPDSFRFNRSFPHFTATAYDSQNHGFYLNDKESSRVFYYNLHSNHLKIIEGINNQQISGMSFDFISNSLYWCNTVVKSIDVFNVESKQHKTWRFKDTPVNILVIPEYGTMIVAFCNSKCRIDKFTMSGRFIENVVVENEILGPKISLTFDYSSNEIIWADEGTGNMECISIYGKNRRRIHTGLLGPVSIAIFKGRVYWTIRDSTAIYSSMTKRSRAFLPVNRAALSDENSASVIHLIATRDNKNEIDHECKTLSNGYCSHLCLVGYTDDYECACPNGLVLKDNKKSCGVPLPCEGHVYRCLDNSCIDISKKCDGIVDCLDRDDEANCQKLNSTCFKDEFQCGNGKCLSKNNVCNGENDCGDFTDETNCPFRICSDPTDFKCKSPSGFCIPHSWQCDGAYDCDDGSDEANCEEDKCPIGMTRCQNGVCIDSGLLCDGIDDCGDNTDEYACYDHSNLVKPTNHCNVDEYRCINSDKCIPILSRCNMNRDCPKGDDEDSCYGCDSHLFTCNNLRCVQNNRVCDGKNDCGDNSDEELCDKEKRMSKSINLYSKTPVTKIEKTSIRYTCATGQSLYYSQVCDGEVNCRDGSDEGGSCNITCTSQYCDHHCEQTPNGPQCICMSGYKLLADNKTCVNIDECTLDGICSQICVDTKGKYRCDCIAGFYLKSDGRTCKSSDNTTIVFTATQYDIREISNNFQMINVITKTASSISGMDINVKDKLLFWSDEKSGTITEYQWEDQKHRIISNKGKPNLIAVDWVTNNIYFVNNEKPYAIMACTRDEQKCSFIVRLKDEGNVTSLTVDPINGFIFWAQVTLSNRDSLGKIYRSDMNGENIIVISNNKTGLVSGIAVHHVDSKLFWVDRSQERIVKSDLDGSNRSVFRHVHQPLTINIYEDSIYWIMGSTRTVFSCPLYDAIPCQPVPIQSSNVEDFLVISHITRQPYAMNYCAKMKCDWMCTNKNESAKCMCLDGKIPTSNSPNCQNIPDNTNPNVPANKNDGNIPQHHLMGMVIVGIMFAFFIVFLAMLCFFCRKLIFRRFYSVRPLNVLYHARRASASSSDHNDPDLPIFPDEEVPDIDPGPRVHLQEFSTFNNPT</sequence>
<evidence type="ECO:0000256" key="16">
    <source>
        <dbReference type="SAM" id="SignalP"/>
    </source>
</evidence>
<evidence type="ECO:0000313" key="18">
    <source>
        <dbReference type="EMBL" id="KAK0181269.1"/>
    </source>
</evidence>
<protein>
    <recommendedName>
        <fullName evidence="17">EGF-like domain-containing protein</fullName>
    </recommendedName>
</protein>
<feature type="disulfide bond" evidence="12">
    <location>
        <begin position="899"/>
        <end position="914"/>
    </location>
</feature>